<keyword evidence="4" id="KW-1185">Reference proteome</keyword>
<evidence type="ECO:0000313" key="3">
    <source>
        <dbReference type="EMBL" id="ACR80731.1"/>
    </source>
</evidence>
<dbReference type="eggNOG" id="COG0852">
    <property type="taxonomic scope" value="Bacteria"/>
</dbReference>
<dbReference type="Pfam" id="PF00329">
    <property type="entry name" value="Complex1_30kDa"/>
    <property type="match status" value="1"/>
</dbReference>
<dbReference type="InterPro" id="IPR037232">
    <property type="entry name" value="NADH_quin_OxRdtase_su_C/D-like"/>
</dbReference>
<accession>C5CHQ5</accession>
<reference evidence="3 4" key="2">
    <citation type="journal article" date="2011" name="J. Bacteriol.">
        <title>Genome Sequence of Kosmotoga olearia Strain TBF 19.5.1, a Thermophilic Bacterium with a Wide Growth Temperature Range, Isolated from the Troll B Oil Platform in the North Sea.</title>
        <authorList>
            <person name="Swithers K.S."/>
            <person name="Dipippo J.L."/>
            <person name="Bruce D.C."/>
            <person name="Detter C."/>
            <person name="Tapia R."/>
            <person name="Han S."/>
            <person name="Goodwin L.A."/>
            <person name="Han J."/>
            <person name="Woyke T."/>
            <person name="Pitluck S."/>
            <person name="Pennacchio L."/>
            <person name="Nolan M."/>
            <person name="Mikhailova N."/>
            <person name="Land M.L."/>
            <person name="Nesbo C.L."/>
            <person name="Gogarten J.P."/>
            <person name="Noll K.M."/>
        </authorList>
    </citation>
    <scope>NUCLEOTIDE SEQUENCE [LARGE SCALE GENOMIC DNA]</scope>
    <source>
        <strain evidence="4">ATCC BAA-1733 / DSM 21960 / TBF 19.5.1</strain>
    </source>
</reference>
<dbReference type="EMBL" id="CP001634">
    <property type="protein sequence ID" value="ACR80731.1"/>
    <property type="molecule type" value="Genomic_DNA"/>
</dbReference>
<evidence type="ECO:0000256" key="1">
    <source>
        <dbReference type="ARBA" id="ARBA00007569"/>
    </source>
</evidence>
<dbReference type="InterPro" id="IPR001268">
    <property type="entry name" value="NADH_UbQ_OxRdtase_30kDa_su"/>
</dbReference>
<dbReference type="STRING" id="521045.Kole_2053"/>
<proteinExistence type="inferred from homology"/>
<dbReference type="HOGENOM" id="CLU_042628_6_1_0"/>
<dbReference type="KEGG" id="kol:Kole_2053"/>
<dbReference type="GO" id="GO:0008137">
    <property type="term" value="F:NADH dehydrogenase (ubiquinone) activity"/>
    <property type="evidence" value="ECO:0007669"/>
    <property type="project" value="InterPro"/>
</dbReference>
<dbReference type="Proteomes" id="UP000002382">
    <property type="component" value="Chromosome"/>
</dbReference>
<dbReference type="OrthoDB" id="9803286at2"/>
<dbReference type="PANTHER" id="PTHR10884">
    <property type="entry name" value="NADH DEHYDROGENASE UBIQUINONE IRON-SULFUR PROTEIN 3"/>
    <property type="match status" value="1"/>
</dbReference>
<evidence type="ECO:0000259" key="2">
    <source>
        <dbReference type="Pfam" id="PF00329"/>
    </source>
</evidence>
<comment type="similarity">
    <text evidence="1">Belongs to the complex I 30 kDa subunit family.</text>
</comment>
<organism evidence="3 4">
    <name type="scientific">Kosmotoga olearia (strain ATCC BAA-1733 / DSM 21960 / TBF 19.5.1)</name>
    <dbReference type="NCBI Taxonomy" id="521045"/>
    <lineage>
        <taxon>Bacteria</taxon>
        <taxon>Thermotogati</taxon>
        <taxon>Thermotogota</taxon>
        <taxon>Thermotogae</taxon>
        <taxon>Kosmotogales</taxon>
        <taxon>Kosmotogaceae</taxon>
        <taxon>Kosmotoga</taxon>
    </lineage>
</organism>
<dbReference type="Gene3D" id="3.30.460.80">
    <property type="entry name" value="NADH:ubiquinone oxidoreductase, 30kDa subunit"/>
    <property type="match status" value="1"/>
</dbReference>
<dbReference type="PANTHER" id="PTHR10884:SF14">
    <property type="entry name" value="NADH DEHYDROGENASE [UBIQUINONE] IRON-SULFUR PROTEIN 3, MITOCHONDRIAL"/>
    <property type="match status" value="1"/>
</dbReference>
<evidence type="ECO:0000313" key="4">
    <source>
        <dbReference type="Proteomes" id="UP000002382"/>
    </source>
</evidence>
<reference evidence="3 4" key="1">
    <citation type="submission" date="2009-06" db="EMBL/GenBank/DDBJ databases">
        <title>Complete sequence of Thermotogales bacterium TBF 19.5.1.</title>
        <authorList>
            <consortium name="US DOE Joint Genome Institute"/>
            <person name="Lucas S."/>
            <person name="Copeland A."/>
            <person name="Lapidus A."/>
            <person name="Glavina del Rio T."/>
            <person name="Tice H."/>
            <person name="Bruce D."/>
            <person name="Goodwin L."/>
            <person name="Pitluck S."/>
            <person name="Chertkov O."/>
            <person name="Brettin T."/>
            <person name="Detter J.C."/>
            <person name="Han C."/>
            <person name="Schmutz J."/>
            <person name="Larimer F."/>
            <person name="Land M."/>
            <person name="Hauser L."/>
            <person name="Kyrpides N."/>
            <person name="Ovchinnikova G."/>
            <person name="Noll K."/>
        </authorList>
    </citation>
    <scope>NUCLEOTIDE SEQUENCE [LARGE SCALE GENOMIC DNA]</scope>
    <source>
        <strain evidence="4">ATCC BAA-1733 / DSM 21960 / TBF 19.5.1</strain>
    </source>
</reference>
<dbReference type="SUPFAM" id="SSF143243">
    <property type="entry name" value="Nqo5-like"/>
    <property type="match status" value="1"/>
</dbReference>
<name>C5CHQ5_KOSOT</name>
<dbReference type="AlphaFoldDB" id="C5CHQ5"/>
<dbReference type="RefSeq" id="WP_015869372.1">
    <property type="nucleotide sequence ID" value="NC_012785.1"/>
</dbReference>
<protein>
    <submittedName>
        <fullName evidence="3">NADH dehydrogenase (Ubiquinone) 30 kDa subunit</fullName>
    </submittedName>
</protein>
<feature type="domain" description="NADH:ubiquinone oxidoreductase 30kDa subunit" evidence="2">
    <location>
        <begin position="34"/>
        <end position="147"/>
    </location>
</feature>
<sequence length="171" mass="20116">MNSMNELIKEVENLFGTIKLNQIAERKYTVDTDLKDLISILELFKLKGWNHLSLISCVDWIDDNQFELIYTLFNWENGITLMVSTKISRETPVAPTVMGLWPTARFYERDIHEFFGVKFDGNDDMKPLILENWKDIPPMRKDFDPHKFSKENFPDRTYDVDFIPEGSEKDG</sequence>
<gene>
    <name evidence="3" type="ordered locus">Kole_2053</name>
</gene>